<accession>A0A917WUW4</accession>
<protein>
    <recommendedName>
        <fullName evidence="3">Aspartyl-phosphate phosphatase Spo0E family protein</fullName>
    </recommendedName>
</protein>
<dbReference type="OrthoDB" id="1684520at2"/>
<dbReference type="Gene3D" id="4.10.280.10">
    <property type="entry name" value="Helix-loop-helix DNA-binding domain"/>
    <property type="match status" value="1"/>
</dbReference>
<proteinExistence type="predicted"/>
<dbReference type="Pfam" id="PF09388">
    <property type="entry name" value="SpoOE-like"/>
    <property type="match status" value="1"/>
</dbReference>
<evidence type="ECO:0008006" key="3">
    <source>
        <dbReference type="Google" id="ProtNLM"/>
    </source>
</evidence>
<dbReference type="InterPro" id="IPR018540">
    <property type="entry name" value="Spo0E-like"/>
</dbReference>
<dbReference type="AlphaFoldDB" id="A0A917WUW4"/>
<dbReference type="InterPro" id="IPR037208">
    <property type="entry name" value="Spo0E-like_sf"/>
</dbReference>
<comment type="caution">
    <text evidence="1">The sequence shown here is derived from an EMBL/GenBank/DDBJ whole genome shotgun (WGS) entry which is preliminary data.</text>
</comment>
<dbReference type="GO" id="GO:0043937">
    <property type="term" value="P:regulation of sporulation"/>
    <property type="evidence" value="ECO:0007669"/>
    <property type="project" value="InterPro"/>
</dbReference>
<dbReference type="RefSeq" id="WP_117155508.1">
    <property type="nucleotide sequence ID" value="NZ_BMLG01000011.1"/>
</dbReference>
<reference evidence="1" key="1">
    <citation type="journal article" date="2014" name="Int. J. Syst. Evol. Microbiol.">
        <title>Complete genome sequence of Corynebacterium casei LMG S-19264T (=DSM 44701T), isolated from a smear-ripened cheese.</title>
        <authorList>
            <consortium name="US DOE Joint Genome Institute (JGI-PGF)"/>
            <person name="Walter F."/>
            <person name="Albersmeier A."/>
            <person name="Kalinowski J."/>
            <person name="Ruckert C."/>
        </authorList>
    </citation>
    <scope>NUCLEOTIDE SEQUENCE</scope>
    <source>
        <strain evidence="1">CGMCC 1.6333</strain>
    </source>
</reference>
<dbReference type="InterPro" id="IPR036638">
    <property type="entry name" value="HLH_DNA-bd_sf"/>
</dbReference>
<gene>
    <name evidence="1" type="ORF">GCM10011351_20720</name>
</gene>
<dbReference type="Proteomes" id="UP000618460">
    <property type="component" value="Unassembled WGS sequence"/>
</dbReference>
<dbReference type="EMBL" id="BMLG01000011">
    <property type="protein sequence ID" value="GGM34573.1"/>
    <property type="molecule type" value="Genomic_DNA"/>
</dbReference>
<dbReference type="GO" id="GO:0046983">
    <property type="term" value="F:protein dimerization activity"/>
    <property type="evidence" value="ECO:0007669"/>
    <property type="project" value="InterPro"/>
</dbReference>
<sequence>MTIKIIKFKIKILRTIMIHKAKTKGITHPETVKSSQLLDSVLNRYQRIKQKSRYNYQQ</sequence>
<evidence type="ECO:0000313" key="1">
    <source>
        <dbReference type="EMBL" id="GGM34573.1"/>
    </source>
</evidence>
<reference evidence="1" key="2">
    <citation type="submission" date="2020-09" db="EMBL/GenBank/DDBJ databases">
        <authorList>
            <person name="Sun Q."/>
            <person name="Zhou Y."/>
        </authorList>
    </citation>
    <scope>NUCLEOTIDE SEQUENCE</scope>
    <source>
        <strain evidence="1">CGMCC 1.6333</strain>
    </source>
</reference>
<organism evidence="1 2">
    <name type="scientific">Paraliobacillus quinghaiensis</name>
    <dbReference type="NCBI Taxonomy" id="470815"/>
    <lineage>
        <taxon>Bacteria</taxon>
        <taxon>Bacillati</taxon>
        <taxon>Bacillota</taxon>
        <taxon>Bacilli</taxon>
        <taxon>Bacillales</taxon>
        <taxon>Bacillaceae</taxon>
        <taxon>Paraliobacillus</taxon>
    </lineage>
</organism>
<dbReference type="SUPFAM" id="SSF140500">
    <property type="entry name" value="BAS1536-like"/>
    <property type="match status" value="1"/>
</dbReference>
<keyword evidence="2" id="KW-1185">Reference proteome</keyword>
<evidence type="ECO:0000313" key="2">
    <source>
        <dbReference type="Proteomes" id="UP000618460"/>
    </source>
</evidence>
<name>A0A917WUW4_9BACI</name>